<proteinExistence type="predicted"/>
<organism evidence="2 3">
    <name type="scientific">Lottia gigantea</name>
    <name type="common">Giant owl limpet</name>
    <dbReference type="NCBI Taxonomy" id="225164"/>
    <lineage>
        <taxon>Eukaryota</taxon>
        <taxon>Metazoa</taxon>
        <taxon>Spiralia</taxon>
        <taxon>Lophotrochozoa</taxon>
        <taxon>Mollusca</taxon>
        <taxon>Gastropoda</taxon>
        <taxon>Patellogastropoda</taxon>
        <taxon>Lottioidea</taxon>
        <taxon>Lottiidae</taxon>
        <taxon>Lottia</taxon>
    </lineage>
</organism>
<reference evidence="2 3" key="1">
    <citation type="journal article" date="2013" name="Nature">
        <title>Insights into bilaterian evolution from three spiralian genomes.</title>
        <authorList>
            <person name="Simakov O."/>
            <person name="Marletaz F."/>
            <person name="Cho S.J."/>
            <person name="Edsinger-Gonzales E."/>
            <person name="Havlak P."/>
            <person name="Hellsten U."/>
            <person name="Kuo D.H."/>
            <person name="Larsson T."/>
            <person name="Lv J."/>
            <person name="Arendt D."/>
            <person name="Savage R."/>
            <person name="Osoegawa K."/>
            <person name="de Jong P."/>
            <person name="Grimwood J."/>
            <person name="Chapman J.A."/>
            <person name="Shapiro H."/>
            <person name="Aerts A."/>
            <person name="Otillar R.P."/>
            <person name="Terry A.Y."/>
            <person name="Boore J.L."/>
            <person name="Grigoriev I.V."/>
            <person name="Lindberg D.R."/>
            <person name="Seaver E.C."/>
            <person name="Weisblat D.A."/>
            <person name="Putnam N.H."/>
            <person name="Rokhsar D.S."/>
        </authorList>
    </citation>
    <scope>NUCLEOTIDE SEQUENCE [LARGE SCALE GENOMIC DNA]</scope>
</reference>
<dbReference type="HOGENOM" id="CLU_2017823_0_0_1"/>
<gene>
    <name evidence="2" type="ORF">LOTGIDRAFT_159678</name>
</gene>
<dbReference type="CTD" id="20238116"/>
<dbReference type="Proteomes" id="UP000030746">
    <property type="component" value="Unassembled WGS sequence"/>
</dbReference>
<dbReference type="RefSeq" id="XP_009052417.1">
    <property type="nucleotide sequence ID" value="XM_009054169.1"/>
</dbReference>
<dbReference type="GeneID" id="20238116"/>
<dbReference type="KEGG" id="lgi:LOTGIDRAFT_159678"/>
<feature type="region of interest" description="Disordered" evidence="1">
    <location>
        <begin position="103"/>
        <end position="123"/>
    </location>
</feature>
<protein>
    <submittedName>
        <fullName evidence="2">Uncharacterized protein</fullName>
    </submittedName>
</protein>
<name>V4C5P5_LOTGI</name>
<dbReference type="AlphaFoldDB" id="V4C5P5"/>
<evidence type="ECO:0000313" key="2">
    <source>
        <dbReference type="EMBL" id="ESO96924.1"/>
    </source>
</evidence>
<evidence type="ECO:0000313" key="3">
    <source>
        <dbReference type="Proteomes" id="UP000030746"/>
    </source>
</evidence>
<accession>V4C5P5</accession>
<dbReference type="EMBL" id="KB201362">
    <property type="protein sequence ID" value="ESO96924.1"/>
    <property type="molecule type" value="Genomic_DNA"/>
</dbReference>
<evidence type="ECO:0000256" key="1">
    <source>
        <dbReference type="SAM" id="MobiDB-lite"/>
    </source>
</evidence>
<sequence>MYTTSTSYYVVSMPRHQGRFRRHGRHHGGGHRHFGGHHDMASPGRCHRSTYGGFGGRFGGGFGGFQGFHDFNQNESNNNHYDNVVEYGYGDPMENWLSNLGFNRREQRPNTPDKVNKTNFNLN</sequence>
<keyword evidence="3" id="KW-1185">Reference proteome</keyword>